<name>A0A8H7DFB8_9AGAR</name>
<organism evidence="3 4">
    <name type="scientific">Mycena sanguinolenta</name>
    <dbReference type="NCBI Taxonomy" id="230812"/>
    <lineage>
        <taxon>Eukaryota</taxon>
        <taxon>Fungi</taxon>
        <taxon>Dikarya</taxon>
        <taxon>Basidiomycota</taxon>
        <taxon>Agaricomycotina</taxon>
        <taxon>Agaricomycetes</taxon>
        <taxon>Agaricomycetidae</taxon>
        <taxon>Agaricales</taxon>
        <taxon>Marasmiineae</taxon>
        <taxon>Mycenaceae</taxon>
        <taxon>Mycena</taxon>
    </lineage>
</organism>
<feature type="domain" description="SWI/SNF and RSC complexes subunit Ssr4 N-terminal" evidence="2">
    <location>
        <begin position="21"/>
        <end position="144"/>
    </location>
</feature>
<sequence length="346" mass="38386">MQQAQADGLCLRFPETLGVHRELTIDNAVMLLLRGTQHATNVPFSWGYIDKPQEGQTLLLFIPGQTSFPTDGIRYQEPENKYVVSVNIQGTPREVEVHEVKFGFIPGADTAAFRQRRRYRITKGGHPQLILVHYSRGPPTQIAPNLMNQPVRSYPLRIYNEPSVYVVGEKAGQKVFPPGAGPHPGGMGNMPMGMGGFNQQQAMAQQNNNMALLERRREQEQRARAAAAGNARPGRVEEDDSGDENDTISTRALSLTRYRRNHDIMNEVFAHAAYGQKNALPPPSPFSIFNKAELEAKTEKLKAEIEALQARSTERKLARSTKNVEMGSYVMAGDISMDGFGDGIPV</sequence>
<evidence type="ECO:0000259" key="2">
    <source>
        <dbReference type="Pfam" id="PF08549"/>
    </source>
</evidence>
<feature type="region of interest" description="Disordered" evidence="1">
    <location>
        <begin position="215"/>
        <end position="248"/>
    </location>
</feature>
<evidence type="ECO:0000256" key="1">
    <source>
        <dbReference type="SAM" id="MobiDB-lite"/>
    </source>
</evidence>
<accession>A0A8H7DFB8</accession>
<feature type="compositionally biased region" description="Acidic residues" evidence="1">
    <location>
        <begin position="237"/>
        <end position="246"/>
    </location>
</feature>
<protein>
    <submittedName>
        <fullName evidence="3">SWI/SNF and RSC complexes subunit ssr4</fullName>
    </submittedName>
</protein>
<evidence type="ECO:0000313" key="3">
    <source>
        <dbReference type="EMBL" id="KAF7370962.1"/>
    </source>
</evidence>
<keyword evidence="4" id="KW-1185">Reference proteome</keyword>
<comment type="caution">
    <text evidence="3">The sequence shown here is derived from an EMBL/GenBank/DDBJ whole genome shotgun (WGS) entry which is preliminary data.</text>
</comment>
<dbReference type="EMBL" id="JACAZH010000004">
    <property type="protein sequence ID" value="KAF7370962.1"/>
    <property type="molecule type" value="Genomic_DNA"/>
</dbReference>
<reference evidence="3" key="1">
    <citation type="submission" date="2020-05" db="EMBL/GenBank/DDBJ databases">
        <title>Mycena genomes resolve the evolution of fungal bioluminescence.</title>
        <authorList>
            <person name="Tsai I.J."/>
        </authorList>
    </citation>
    <scope>NUCLEOTIDE SEQUENCE</scope>
    <source>
        <strain evidence="3">160909Yilan</strain>
    </source>
</reference>
<dbReference type="OrthoDB" id="5321006at2759"/>
<gene>
    <name evidence="3" type="ORF">MSAN_00730200</name>
</gene>
<dbReference type="GO" id="GO:0006338">
    <property type="term" value="P:chromatin remodeling"/>
    <property type="evidence" value="ECO:0007669"/>
    <property type="project" value="InterPro"/>
</dbReference>
<dbReference type="Pfam" id="PF08549">
    <property type="entry name" value="SWI-SNF_Ssr4_N"/>
    <property type="match status" value="1"/>
</dbReference>
<dbReference type="AlphaFoldDB" id="A0A8H7DFB8"/>
<dbReference type="Proteomes" id="UP000623467">
    <property type="component" value="Unassembled WGS sequence"/>
</dbReference>
<proteinExistence type="predicted"/>
<evidence type="ECO:0000313" key="4">
    <source>
        <dbReference type="Proteomes" id="UP000623467"/>
    </source>
</evidence>
<feature type="compositionally biased region" description="Low complexity" evidence="1">
    <location>
        <begin position="224"/>
        <end position="233"/>
    </location>
</feature>
<dbReference type="InterPro" id="IPR013859">
    <property type="entry name" value="Ssr4_N"/>
</dbReference>